<gene>
    <name evidence="2" type="ORF">TCAL_03743</name>
</gene>
<reference evidence="2 3" key="1">
    <citation type="journal article" date="2018" name="Nat. Ecol. Evol.">
        <title>Genomic signatures of mitonuclear coevolution across populations of Tigriopus californicus.</title>
        <authorList>
            <person name="Barreto F.S."/>
            <person name="Watson E.T."/>
            <person name="Lima T.G."/>
            <person name="Willett C.S."/>
            <person name="Edmands S."/>
            <person name="Li W."/>
            <person name="Burton R.S."/>
        </authorList>
    </citation>
    <scope>NUCLEOTIDE SEQUENCE [LARGE SCALE GENOMIC DNA]</scope>
    <source>
        <strain evidence="2 3">San Diego</strain>
    </source>
</reference>
<protein>
    <submittedName>
        <fullName evidence="2">Uncharacterized protein</fullName>
    </submittedName>
</protein>
<feature type="signal peptide" evidence="1">
    <location>
        <begin position="1"/>
        <end position="25"/>
    </location>
</feature>
<sequence>MNKFLSVMALLPALSMGQNFQPASASDFPVIGTVPGVFPDTGIADNFCRRDKGKCEAAGNQYKCGVFFLNLPNQKFPIRMLSNMPDVLSRPAVANSEEIRETFGEFKNVKPKSFRFSQSSLGERCQQDRIYNARCSVIMDKVSNTPLDSCTKTIFNDQGRDTIGNILCKHAFSFAGILDPSYRIKIGYHYSLCKSEWTPIISDLNTGAQKEHFEDLCCNYVGGAPTFQRCDGTPTVTTCPQ</sequence>
<evidence type="ECO:0000256" key="1">
    <source>
        <dbReference type="SAM" id="SignalP"/>
    </source>
</evidence>
<dbReference type="EMBL" id="VCGU01000011">
    <property type="protein sequence ID" value="TRY66954.1"/>
    <property type="molecule type" value="Genomic_DNA"/>
</dbReference>
<keyword evidence="3" id="KW-1185">Reference proteome</keyword>
<keyword evidence="1" id="KW-0732">Signal</keyword>
<name>A0A553NNE6_TIGCA</name>
<accession>A0A553NNE6</accession>
<organism evidence="2 3">
    <name type="scientific">Tigriopus californicus</name>
    <name type="common">Marine copepod</name>
    <dbReference type="NCBI Taxonomy" id="6832"/>
    <lineage>
        <taxon>Eukaryota</taxon>
        <taxon>Metazoa</taxon>
        <taxon>Ecdysozoa</taxon>
        <taxon>Arthropoda</taxon>
        <taxon>Crustacea</taxon>
        <taxon>Multicrustacea</taxon>
        <taxon>Hexanauplia</taxon>
        <taxon>Copepoda</taxon>
        <taxon>Harpacticoida</taxon>
        <taxon>Harpacticidae</taxon>
        <taxon>Tigriopus</taxon>
    </lineage>
</organism>
<dbReference type="AlphaFoldDB" id="A0A553NNE6"/>
<evidence type="ECO:0000313" key="3">
    <source>
        <dbReference type="Proteomes" id="UP000318571"/>
    </source>
</evidence>
<feature type="chain" id="PRO_5022060363" evidence="1">
    <location>
        <begin position="26"/>
        <end position="241"/>
    </location>
</feature>
<evidence type="ECO:0000313" key="2">
    <source>
        <dbReference type="EMBL" id="TRY66954.1"/>
    </source>
</evidence>
<dbReference type="Proteomes" id="UP000318571">
    <property type="component" value="Chromosome 4"/>
</dbReference>
<comment type="caution">
    <text evidence="2">The sequence shown here is derived from an EMBL/GenBank/DDBJ whole genome shotgun (WGS) entry which is preliminary data.</text>
</comment>
<proteinExistence type="predicted"/>